<proteinExistence type="predicted"/>
<dbReference type="InterPro" id="IPR003646">
    <property type="entry name" value="SH3-like_bac-type"/>
</dbReference>
<organism evidence="2 3">
    <name type="scientific">Psychroflexus salis</name>
    <dbReference type="NCBI Taxonomy" id="1526574"/>
    <lineage>
        <taxon>Bacteria</taxon>
        <taxon>Pseudomonadati</taxon>
        <taxon>Bacteroidota</taxon>
        <taxon>Flavobacteriia</taxon>
        <taxon>Flavobacteriales</taxon>
        <taxon>Flavobacteriaceae</taxon>
        <taxon>Psychroflexus</taxon>
    </lineage>
</organism>
<comment type="caution">
    <text evidence="2">The sequence shown here is derived from an EMBL/GenBank/DDBJ whole genome shotgun (WGS) entry which is preliminary data.</text>
</comment>
<dbReference type="Proteomes" id="UP000599688">
    <property type="component" value="Unassembled WGS sequence"/>
</dbReference>
<dbReference type="EMBL" id="BMGL01000007">
    <property type="protein sequence ID" value="GGE14060.1"/>
    <property type="molecule type" value="Genomic_DNA"/>
</dbReference>
<keyword evidence="3" id="KW-1185">Reference proteome</keyword>
<sequence>MKKSILIFLIFPILNYSQTVNQNTNIEPSQYKSRSLNEMMNVAKQAKENQDYQDRNSARFSRLIDKIVNHANSVSDENLRDEILYVFEKRYRDFISNYDDRVFMSENKTTEFLNEIISIYNQVQEEIGNKYIREKSGDAMFTTFIKQEAIKPKLRNKPTVKADVIYEPNDGEKVQVLKKVSDHYYKVKIKDYTGFISKAFLIID</sequence>
<gene>
    <name evidence="2" type="ORF">GCM10010831_14290</name>
</gene>
<protein>
    <recommendedName>
        <fullName evidence="1">SH3b domain-containing protein</fullName>
    </recommendedName>
</protein>
<dbReference type="Gene3D" id="2.30.30.40">
    <property type="entry name" value="SH3 Domains"/>
    <property type="match status" value="1"/>
</dbReference>
<dbReference type="Pfam" id="PF08239">
    <property type="entry name" value="SH3_3"/>
    <property type="match status" value="1"/>
</dbReference>
<name>A0A917E813_9FLAO</name>
<dbReference type="RefSeq" id="WP_188406140.1">
    <property type="nucleotide sequence ID" value="NZ_BMGL01000007.1"/>
</dbReference>
<dbReference type="AlphaFoldDB" id="A0A917E813"/>
<feature type="domain" description="SH3b" evidence="1">
    <location>
        <begin position="153"/>
        <end position="201"/>
    </location>
</feature>
<evidence type="ECO:0000313" key="2">
    <source>
        <dbReference type="EMBL" id="GGE14060.1"/>
    </source>
</evidence>
<accession>A0A917E813</accession>
<reference evidence="2 3" key="1">
    <citation type="journal article" date="2014" name="Int. J. Syst. Evol. Microbiol.">
        <title>Complete genome sequence of Corynebacterium casei LMG S-19264T (=DSM 44701T), isolated from a smear-ripened cheese.</title>
        <authorList>
            <consortium name="US DOE Joint Genome Institute (JGI-PGF)"/>
            <person name="Walter F."/>
            <person name="Albersmeier A."/>
            <person name="Kalinowski J."/>
            <person name="Ruckert C."/>
        </authorList>
    </citation>
    <scope>NUCLEOTIDE SEQUENCE [LARGE SCALE GENOMIC DNA]</scope>
    <source>
        <strain evidence="2 3">CGMCC 1.12925</strain>
    </source>
</reference>
<evidence type="ECO:0000259" key="1">
    <source>
        <dbReference type="Pfam" id="PF08239"/>
    </source>
</evidence>
<evidence type="ECO:0000313" key="3">
    <source>
        <dbReference type="Proteomes" id="UP000599688"/>
    </source>
</evidence>